<name>A0ABY1JFQ5_9BACT</name>
<dbReference type="PANTHER" id="PTHR42280:SF1">
    <property type="entry name" value="CITG FAMILY PROTEIN"/>
    <property type="match status" value="1"/>
</dbReference>
<reference evidence="1 2" key="1">
    <citation type="submission" date="2016-11" db="EMBL/GenBank/DDBJ databases">
        <authorList>
            <person name="Varghese N."/>
            <person name="Submissions S."/>
        </authorList>
    </citation>
    <scope>NUCLEOTIDE SEQUENCE [LARGE SCALE GENOMIC DNA]</scope>
    <source>
        <strain evidence="1 2">DSM 20664</strain>
    </source>
</reference>
<dbReference type="Pfam" id="PF01874">
    <property type="entry name" value="CitG"/>
    <property type="match status" value="1"/>
</dbReference>
<accession>A0ABY1JFQ5</accession>
<protein>
    <submittedName>
        <fullName evidence="1">Triphosphoribosyl-dephospho-CoA synthase</fullName>
    </submittedName>
</protein>
<sequence length="298" mass="32194">MMYDTKEITWAAQLACIFEVCAKKPGNVHVEGAFSDSNPFDFFAGAVAMGTSFQRLDELSVGELVLCCIKDKSKLTSTNVNLGILLLLAPLCKAARSCEADGSFDAIRSSLEDVLDNLTEGDADCVYEAIRLSGAGGMGKVERYDVSQAHAGIPLKQAMAEAAHRDSIAREYVTNFSVTFEISLPAIWEALNKGLSMRDAIVQAFLTILSEVADTLIARKLGITEAAKVSKRAAEVLKTGGLYSATGKAAVRKFDLYLRRVGNKRNPGTTADLTVSGLFLYLLDCIHKGALPSLIKRW</sequence>
<dbReference type="EMBL" id="FSQZ01000001">
    <property type="protein sequence ID" value="SIN79656.1"/>
    <property type="molecule type" value="Genomic_DNA"/>
</dbReference>
<organism evidence="1 2">
    <name type="scientific">Acetomicrobium flavidum</name>
    <dbReference type="NCBI Taxonomy" id="49896"/>
    <lineage>
        <taxon>Bacteria</taxon>
        <taxon>Thermotogati</taxon>
        <taxon>Synergistota</taxon>
        <taxon>Synergistia</taxon>
        <taxon>Synergistales</taxon>
        <taxon>Acetomicrobiaceae</taxon>
        <taxon>Acetomicrobium</taxon>
    </lineage>
</organism>
<dbReference type="Proteomes" id="UP000185093">
    <property type="component" value="Unassembled WGS sequence"/>
</dbReference>
<keyword evidence="2" id="KW-1185">Reference proteome</keyword>
<gene>
    <name evidence="1" type="ORF">SAMN05444368_1987</name>
</gene>
<evidence type="ECO:0000313" key="1">
    <source>
        <dbReference type="EMBL" id="SIN79656.1"/>
    </source>
</evidence>
<comment type="caution">
    <text evidence="1">The sequence shown here is derived from an EMBL/GenBank/DDBJ whole genome shotgun (WGS) entry which is preliminary data.</text>
</comment>
<dbReference type="Gene3D" id="1.10.4200.10">
    <property type="entry name" value="Triphosphoribosyl-dephospho-CoA protein"/>
    <property type="match status" value="1"/>
</dbReference>
<proteinExistence type="predicted"/>
<dbReference type="InterPro" id="IPR002736">
    <property type="entry name" value="CitG"/>
</dbReference>
<evidence type="ECO:0000313" key="2">
    <source>
        <dbReference type="Proteomes" id="UP000185093"/>
    </source>
</evidence>
<dbReference type="PANTHER" id="PTHR42280">
    <property type="entry name" value="CITG FAMILY PROTEIN"/>
    <property type="match status" value="1"/>
</dbReference>